<feature type="non-terminal residue" evidence="5">
    <location>
        <position position="1"/>
    </location>
</feature>
<dbReference type="PANTHER" id="PTHR30146">
    <property type="entry name" value="LACI-RELATED TRANSCRIPTIONAL REPRESSOR"/>
    <property type="match status" value="1"/>
</dbReference>
<protein>
    <recommendedName>
        <fullName evidence="4">Transcriptional regulator LacI/GalR-like sensor domain-containing protein</fullName>
    </recommendedName>
</protein>
<dbReference type="Pfam" id="PF13377">
    <property type="entry name" value="Peripla_BP_3"/>
    <property type="match status" value="1"/>
</dbReference>
<keyword evidence="6" id="KW-1185">Reference proteome</keyword>
<sequence length="267" mass="30988">YHIPDILLGIEQECKKLGCNLIIQDTCNEQEMENVLIRKFKNENILGMIIYPTCHEFFNDEIMRLKLDNFPFVIVDQYWSQLDAHFVHSDNKKGTYEATKHLIEAGHREIGLLYDIDWNANNTRNRIEGYEQCLIDNAIPVRKDYLFDTTLNTARLPLGIENDVIESMMDFITSNNQITAYLCSSMLFLEAIKRLGIKLGEDLSAIFVDDSFLAKHYNPALTVIRQQNQEMGRRAFDILLNWGKLQEKNVVLDTELIVRESVGRLHS</sequence>
<evidence type="ECO:0000256" key="3">
    <source>
        <dbReference type="ARBA" id="ARBA00023163"/>
    </source>
</evidence>
<evidence type="ECO:0000256" key="2">
    <source>
        <dbReference type="ARBA" id="ARBA00023125"/>
    </source>
</evidence>
<name>A0A2R5EV70_9BACL</name>
<comment type="caution">
    <text evidence="5">The sequence shown here is derived from an EMBL/GenBank/DDBJ whole genome shotgun (WGS) entry which is preliminary data.</text>
</comment>
<dbReference type="CDD" id="cd06267">
    <property type="entry name" value="PBP1_LacI_sugar_binding-like"/>
    <property type="match status" value="1"/>
</dbReference>
<evidence type="ECO:0000259" key="4">
    <source>
        <dbReference type="Pfam" id="PF13377"/>
    </source>
</evidence>
<dbReference type="InterPro" id="IPR046335">
    <property type="entry name" value="LacI/GalR-like_sensor"/>
</dbReference>
<dbReference type="RefSeq" id="WP_146200391.1">
    <property type="nucleotide sequence ID" value="NZ_BDQX01000086.1"/>
</dbReference>
<evidence type="ECO:0000256" key="1">
    <source>
        <dbReference type="ARBA" id="ARBA00023015"/>
    </source>
</evidence>
<dbReference type="SUPFAM" id="SSF53822">
    <property type="entry name" value="Periplasmic binding protein-like I"/>
    <property type="match status" value="1"/>
</dbReference>
<keyword evidence="3" id="KW-0804">Transcription</keyword>
<evidence type="ECO:0000313" key="6">
    <source>
        <dbReference type="Proteomes" id="UP000245202"/>
    </source>
</evidence>
<dbReference type="GO" id="GO:0003700">
    <property type="term" value="F:DNA-binding transcription factor activity"/>
    <property type="evidence" value="ECO:0007669"/>
    <property type="project" value="TreeGrafter"/>
</dbReference>
<dbReference type="GO" id="GO:0000976">
    <property type="term" value="F:transcription cis-regulatory region binding"/>
    <property type="evidence" value="ECO:0007669"/>
    <property type="project" value="TreeGrafter"/>
</dbReference>
<dbReference type="AlphaFoldDB" id="A0A2R5EV70"/>
<feature type="domain" description="Transcriptional regulator LacI/GalR-like sensor" evidence="4">
    <location>
        <begin position="100"/>
        <end position="262"/>
    </location>
</feature>
<dbReference type="InterPro" id="IPR028082">
    <property type="entry name" value="Peripla_BP_I"/>
</dbReference>
<organism evidence="5 6">
    <name type="scientific">Paenibacillus agaridevorans</name>
    <dbReference type="NCBI Taxonomy" id="171404"/>
    <lineage>
        <taxon>Bacteria</taxon>
        <taxon>Bacillati</taxon>
        <taxon>Bacillota</taxon>
        <taxon>Bacilli</taxon>
        <taxon>Bacillales</taxon>
        <taxon>Paenibacillaceae</taxon>
        <taxon>Paenibacillus</taxon>
    </lineage>
</organism>
<dbReference type="PANTHER" id="PTHR30146:SF109">
    <property type="entry name" value="HTH-TYPE TRANSCRIPTIONAL REGULATOR GALS"/>
    <property type="match status" value="1"/>
</dbReference>
<dbReference type="EMBL" id="BDQX01000086">
    <property type="protein sequence ID" value="GBG07291.1"/>
    <property type="molecule type" value="Genomic_DNA"/>
</dbReference>
<keyword evidence="2" id="KW-0238">DNA-binding</keyword>
<dbReference type="Gene3D" id="3.40.50.2300">
    <property type="match status" value="2"/>
</dbReference>
<proteinExistence type="predicted"/>
<reference evidence="5 6" key="1">
    <citation type="submission" date="2017-08" db="EMBL/GenBank/DDBJ databases">
        <title>Substantial Increase in Enzyme Production by Combined Drug-Resistance Mutations in Paenibacillus agaridevorans.</title>
        <authorList>
            <person name="Tanaka Y."/>
            <person name="Funane K."/>
            <person name="Hosaka T."/>
            <person name="Shiwa Y."/>
            <person name="Fujita N."/>
            <person name="Miyazaki T."/>
            <person name="Yoshikawa H."/>
            <person name="Murakami K."/>
            <person name="Kasahara K."/>
            <person name="Inaoka T."/>
            <person name="Hiraga Y."/>
            <person name="Ochi K."/>
        </authorList>
    </citation>
    <scope>NUCLEOTIDE SEQUENCE [LARGE SCALE GENOMIC DNA]</scope>
    <source>
        <strain evidence="5 6">T-3040</strain>
    </source>
</reference>
<dbReference type="Proteomes" id="UP000245202">
    <property type="component" value="Unassembled WGS sequence"/>
</dbReference>
<gene>
    <name evidence="5" type="ORF">PAT3040_01839</name>
</gene>
<evidence type="ECO:0000313" key="5">
    <source>
        <dbReference type="EMBL" id="GBG07291.1"/>
    </source>
</evidence>
<keyword evidence="1" id="KW-0805">Transcription regulation</keyword>
<accession>A0A2R5EV70</accession>